<name>A0ABS9EP09_9BACT</name>
<accession>A0ABS9EP09</accession>
<dbReference type="InterPro" id="IPR027417">
    <property type="entry name" value="P-loop_NTPase"/>
</dbReference>
<organism evidence="2 3">
    <name type="scientific">Dethiosulfovibrio marinus</name>
    <dbReference type="NCBI Taxonomy" id="133532"/>
    <lineage>
        <taxon>Bacteria</taxon>
        <taxon>Thermotogati</taxon>
        <taxon>Synergistota</taxon>
        <taxon>Synergistia</taxon>
        <taxon>Synergistales</taxon>
        <taxon>Dethiosulfovibrionaceae</taxon>
        <taxon>Dethiosulfovibrio</taxon>
    </lineage>
</organism>
<dbReference type="PANTHER" id="PTHR43581:SF2">
    <property type="entry name" value="EXCINUCLEASE ATPASE SUBUNIT"/>
    <property type="match status" value="1"/>
</dbReference>
<protein>
    <submittedName>
        <fullName evidence="2">AAA family ATPase</fullName>
    </submittedName>
</protein>
<feature type="domain" description="ATPase AAA-type core" evidence="1">
    <location>
        <begin position="30"/>
        <end position="284"/>
    </location>
</feature>
<dbReference type="RefSeq" id="WP_236099013.1">
    <property type="nucleotide sequence ID" value="NZ_JAKGUD010000004.1"/>
</dbReference>
<dbReference type="Pfam" id="PF13304">
    <property type="entry name" value="AAA_21"/>
    <property type="match status" value="1"/>
</dbReference>
<evidence type="ECO:0000313" key="3">
    <source>
        <dbReference type="Proteomes" id="UP001200430"/>
    </source>
</evidence>
<dbReference type="Proteomes" id="UP001200430">
    <property type="component" value="Unassembled WGS sequence"/>
</dbReference>
<evidence type="ECO:0000313" key="2">
    <source>
        <dbReference type="EMBL" id="MCF4142256.1"/>
    </source>
</evidence>
<dbReference type="Gene3D" id="3.40.50.300">
    <property type="entry name" value="P-loop containing nucleotide triphosphate hydrolases"/>
    <property type="match status" value="1"/>
</dbReference>
<sequence>MDMNKGYLSSVTLKNLTAFSSVTGRFSPGLNVLVGEGGSGKSHMMKFLYGACEASLGQRSFPEKLTRLFMPLGGRIGRLVRRGEELSSGAIEIRKTRDGGEDHILCSFDDSTDSPSEVEMVGEREWLAHPLESVFLPVKEMLVHAPNFTALHRAGRLAFDDTYADVIERSMAQPEAPLDEDMTELALDLERRIGGQVVEREGGFFLQSEYDDLEFPLMAEGLRKLGVLWRLIRNGTLTGGSVLFWDEPEANVNPSAIGPMMEVVLAIQRRGVQVFLATHDYVVLKELDLRSREGDDVRFHALFRNGRGIDISSTEDYPSLHPNVISQVFMDLYHRDATRALLESEEGES</sequence>
<reference evidence="2 3" key="1">
    <citation type="submission" date="2022-01" db="EMBL/GenBank/DDBJ databases">
        <title>Dethiosulfovibrio faecalis sp. nov., a novel proteolytic, non-sulfur-reducing bacterium isolated from a marine aquaculture solid waste bioreactor.</title>
        <authorList>
            <person name="Grabowski S."/>
            <person name="Apolinario E."/>
            <person name="Schneider N."/>
            <person name="Marshall C.W."/>
            <person name="Sowers K.R."/>
        </authorList>
    </citation>
    <scope>NUCLEOTIDE SEQUENCE [LARGE SCALE GENOMIC DNA]</scope>
    <source>
        <strain evidence="2 3">DSM 12537</strain>
    </source>
</reference>
<gene>
    <name evidence="2" type="ORF">L2W38_05470</name>
</gene>
<dbReference type="PANTHER" id="PTHR43581">
    <property type="entry name" value="ATP/GTP PHOSPHATASE"/>
    <property type="match status" value="1"/>
</dbReference>
<dbReference type="SUPFAM" id="SSF52540">
    <property type="entry name" value="P-loop containing nucleoside triphosphate hydrolases"/>
    <property type="match status" value="1"/>
</dbReference>
<dbReference type="InterPro" id="IPR003959">
    <property type="entry name" value="ATPase_AAA_core"/>
</dbReference>
<dbReference type="InterPro" id="IPR051396">
    <property type="entry name" value="Bact_Antivir_Def_Nuclease"/>
</dbReference>
<proteinExistence type="predicted"/>
<dbReference type="EMBL" id="JAKGUD010000004">
    <property type="protein sequence ID" value="MCF4142256.1"/>
    <property type="molecule type" value="Genomic_DNA"/>
</dbReference>
<keyword evidence="3" id="KW-1185">Reference proteome</keyword>
<comment type="caution">
    <text evidence="2">The sequence shown here is derived from an EMBL/GenBank/DDBJ whole genome shotgun (WGS) entry which is preliminary data.</text>
</comment>
<evidence type="ECO:0000259" key="1">
    <source>
        <dbReference type="Pfam" id="PF13304"/>
    </source>
</evidence>